<evidence type="ECO:0000256" key="2">
    <source>
        <dbReference type="SAM" id="SignalP"/>
    </source>
</evidence>
<name>B7GAC6_PHATC</name>
<keyword evidence="1" id="KW-0472">Membrane</keyword>
<dbReference type="AlphaFoldDB" id="B7GAC6"/>
<dbReference type="OrthoDB" id="48564at2759"/>
<dbReference type="RefSeq" id="XP_002184051.1">
    <property type="nucleotide sequence ID" value="XM_002184015.1"/>
</dbReference>
<keyword evidence="2" id="KW-0732">Signal</keyword>
<evidence type="ECO:0000313" key="4">
    <source>
        <dbReference type="Proteomes" id="UP000000759"/>
    </source>
</evidence>
<keyword evidence="1" id="KW-0812">Transmembrane</keyword>
<dbReference type="EMBL" id="CM000624">
    <property type="protein sequence ID" value="EEC44229.1"/>
    <property type="molecule type" value="Genomic_DNA"/>
</dbReference>
<accession>B7GAC6</accession>
<feature type="transmembrane region" description="Helical" evidence="1">
    <location>
        <begin position="222"/>
        <end position="245"/>
    </location>
</feature>
<dbReference type="Proteomes" id="UP000000759">
    <property type="component" value="Chromosome 22"/>
</dbReference>
<evidence type="ECO:0000313" key="3">
    <source>
        <dbReference type="EMBL" id="EEC44229.1"/>
    </source>
</evidence>
<reference evidence="4" key="2">
    <citation type="submission" date="2008-08" db="EMBL/GenBank/DDBJ databases">
        <authorList>
            <consortium name="Diatom Consortium"/>
            <person name="Grigoriev I."/>
            <person name="Grimwood J."/>
            <person name="Kuo A."/>
            <person name="Otillar R.P."/>
            <person name="Salamov A."/>
            <person name="Detter J.C."/>
            <person name="Lindquist E."/>
            <person name="Shapiro H."/>
            <person name="Lucas S."/>
            <person name="Glavina del Rio T."/>
            <person name="Pitluck S."/>
            <person name="Rokhsar D."/>
            <person name="Bowler C."/>
        </authorList>
    </citation>
    <scope>GENOME REANNOTATION</scope>
    <source>
        <strain evidence="4">CCAP 1055/1</strain>
    </source>
</reference>
<proteinExistence type="predicted"/>
<dbReference type="PaxDb" id="2850-Phatr49361"/>
<organism evidence="3 4">
    <name type="scientific">Phaeodactylum tricornutum (strain CCAP 1055/1)</name>
    <dbReference type="NCBI Taxonomy" id="556484"/>
    <lineage>
        <taxon>Eukaryota</taxon>
        <taxon>Sar</taxon>
        <taxon>Stramenopiles</taxon>
        <taxon>Ochrophyta</taxon>
        <taxon>Bacillariophyta</taxon>
        <taxon>Bacillariophyceae</taxon>
        <taxon>Bacillariophycidae</taxon>
        <taxon>Naviculales</taxon>
        <taxon>Phaeodactylaceae</taxon>
        <taxon>Phaeodactylum</taxon>
    </lineage>
</organism>
<gene>
    <name evidence="3" type="ORF">PHATRDRAFT_49361</name>
</gene>
<evidence type="ECO:0000256" key="1">
    <source>
        <dbReference type="SAM" id="Phobius"/>
    </source>
</evidence>
<keyword evidence="1" id="KW-1133">Transmembrane helix</keyword>
<sequence length="449" mass="50335">MYPRVREQFVILGLVTTLLSVVSPSPVDQLRRVIALDRLPTSYFGSIATFGDPLSTTVRANLMVPPDDSFLCQRPTALQNFTIPTRVESESSGLPIALFVSIDGCSPEQKARVALDLRKNVNSLVQYLLVYSPIPSRNNTFLRLMPDSPDVDNKYAEIGIIYMPYEFALGIATQMRSKASTQSVNPAFMAEGNELWQFLLQIEMYDPLRGDYNNTAQAESFYWFRFVLFSLLIISPCLRAGYLWYAGGGRFIFQRNERGRIVGLQYVPPIPYWLTAGRFVQAQRHETLANTLNEEQFLALPEIEYKEYVNHDGDGDADASTSDEADESVASSAQENAVVANKNDVFSFHNEEVDVEQALGAPTPNRDTENMATGDFGAALSSFSTTCTMCSICIDDFEANENVFWGERAFYRVDDKATDMLEVAWYHAALLTFTPKRQVAQVVVDPSHL</sequence>
<evidence type="ECO:0008006" key="5">
    <source>
        <dbReference type="Google" id="ProtNLM"/>
    </source>
</evidence>
<reference evidence="3 4" key="1">
    <citation type="journal article" date="2008" name="Nature">
        <title>The Phaeodactylum genome reveals the evolutionary history of diatom genomes.</title>
        <authorList>
            <person name="Bowler C."/>
            <person name="Allen A.E."/>
            <person name="Badger J.H."/>
            <person name="Grimwood J."/>
            <person name="Jabbari K."/>
            <person name="Kuo A."/>
            <person name="Maheswari U."/>
            <person name="Martens C."/>
            <person name="Maumus F."/>
            <person name="Otillar R.P."/>
            <person name="Rayko E."/>
            <person name="Salamov A."/>
            <person name="Vandepoele K."/>
            <person name="Beszteri B."/>
            <person name="Gruber A."/>
            <person name="Heijde M."/>
            <person name="Katinka M."/>
            <person name="Mock T."/>
            <person name="Valentin K."/>
            <person name="Verret F."/>
            <person name="Berges J.A."/>
            <person name="Brownlee C."/>
            <person name="Cadoret J.P."/>
            <person name="Chiovitti A."/>
            <person name="Choi C.J."/>
            <person name="Coesel S."/>
            <person name="De Martino A."/>
            <person name="Detter J.C."/>
            <person name="Durkin C."/>
            <person name="Falciatore A."/>
            <person name="Fournet J."/>
            <person name="Haruta M."/>
            <person name="Huysman M.J."/>
            <person name="Jenkins B.D."/>
            <person name="Jiroutova K."/>
            <person name="Jorgensen R.E."/>
            <person name="Joubert Y."/>
            <person name="Kaplan A."/>
            <person name="Kroger N."/>
            <person name="Kroth P.G."/>
            <person name="La Roche J."/>
            <person name="Lindquist E."/>
            <person name="Lommer M."/>
            <person name="Martin-Jezequel V."/>
            <person name="Lopez P.J."/>
            <person name="Lucas S."/>
            <person name="Mangogna M."/>
            <person name="McGinnis K."/>
            <person name="Medlin L.K."/>
            <person name="Montsant A."/>
            <person name="Oudot-Le Secq M.P."/>
            <person name="Napoli C."/>
            <person name="Obornik M."/>
            <person name="Parker M.S."/>
            <person name="Petit J.L."/>
            <person name="Porcel B.M."/>
            <person name="Poulsen N."/>
            <person name="Robison M."/>
            <person name="Rychlewski L."/>
            <person name="Rynearson T.A."/>
            <person name="Schmutz J."/>
            <person name="Shapiro H."/>
            <person name="Siaut M."/>
            <person name="Stanley M."/>
            <person name="Sussman M.R."/>
            <person name="Taylor A.R."/>
            <person name="Vardi A."/>
            <person name="von Dassow P."/>
            <person name="Vyverman W."/>
            <person name="Willis A."/>
            <person name="Wyrwicz L.S."/>
            <person name="Rokhsar D.S."/>
            <person name="Weissenbach J."/>
            <person name="Armbrust E.V."/>
            <person name="Green B.R."/>
            <person name="Van de Peer Y."/>
            <person name="Grigoriev I.V."/>
        </authorList>
    </citation>
    <scope>NUCLEOTIDE SEQUENCE [LARGE SCALE GENOMIC DNA]</scope>
    <source>
        <strain evidence="3 4">CCAP 1055/1</strain>
    </source>
</reference>
<keyword evidence="4" id="KW-1185">Reference proteome</keyword>
<protein>
    <recommendedName>
        <fullName evidence="5">Transmembrane protein</fullName>
    </recommendedName>
</protein>
<feature type="chain" id="PRO_5002856009" description="Transmembrane protein" evidence="2">
    <location>
        <begin position="25"/>
        <end position="449"/>
    </location>
</feature>
<dbReference type="GeneID" id="7195763"/>
<feature type="signal peptide" evidence="2">
    <location>
        <begin position="1"/>
        <end position="24"/>
    </location>
</feature>
<dbReference type="InParanoid" id="B7GAC6"/>
<dbReference type="KEGG" id="pti:PHATRDRAFT_49361"/>